<name>A0AAV9N3W7_9EURO</name>
<dbReference type="RefSeq" id="XP_064703950.1">
    <property type="nucleotide sequence ID" value="XM_064849247.1"/>
</dbReference>
<feature type="compositionally biased region" description="Polar residues" evidence="1">
    <location>
        <begin position="123"/>
        <end position="134"/>
    </location>
</feature>
<keyword evidence="3" id="KW-1185">Reference proteome</keyword>
<protein>
    <recommendedName>
        <fullName evidence="4">C2H2-type domain-containing protein</fullName>
    </recommendedName>
</protein>
<dbReference type="AlphaFoldDB" id="A0AAV9N3W7"/>
<accession>A0AAV9N3W7</accession>
<feature type="region of interest" description="Disordered" evidence="1">
    <location>
        <begin position="823"/>
        <end position="865"/>
    </location>
</feature>
<gene>
    <name evidence="2" type="ORF">LTR84_005682</name>
</gene>
<proteinExistence type="predicted"/>
<organism evidence="2 3">
    <name type="scientific">Exophiala bonariae</name>
    <dbReference type="NCBI Taxonomy" id="1690606"/>
    <lineage>
        <taxon>Eukaryota</taxon>
        <taxon>Fungi</taxon>
        <taxon>Dikarya</taxon>
        <taxon>Ascomycota</taxon>
        <taxon>Pezizomycotina</taxon>
        <taxon>Eurotiomycetes</taxon>
        <taxon>Chaetothyriomycetidae</taxon>
        <taxon>Chaetothyriales</taxon>
        <taxon>Herpotrichiellaceae</taxon>
        <taxon>Exophiala</taxon>
    </lineage>
</organism>
<evidence type="ECO:0000313" key="3">
    <source>
        <dbReference type="Proteomes" id="UP001358417"/>
    </source>
</evidence>
<sequence>MADHPGNVVTNSSGENLGQTAVDRNLRRIPRLFSRVRDTFKADNLTTQPDQTHLPAQPSTLIRTGDDVNTEACATSQNSVPNPSSGTSGLAATGSNVNGKFLSSTGITGQGTTAPAAHPESETFLSSTGITGQGATAPAAHPETETSPGPAPVVPTSAPGPSSNSSGRLSVNDNIVCWDGVYVRRERSDASLPWTWAQSNLSQYIDREIADYIQGRCSNQTVELEYCLELLFAGKQPHVLHPAIVISTRSRKTKKQISHCLARSELKHALRVNKLNLYVLKTPIEPAAGPFVETSASMQHHALTEPPKHIPLLSGTEIGYQPWRSGQILLNDCATSLCGALILIKDPSSELISHCVLGGSILVGNSAYAYTALHPFARIRIWESNQEGEDDACESNADSEDTDDDEPFCILYDDGSEQDNAVVIPSAFPASFSISSTIQQSSQWQSACVSSKKAKNGSLNIFEMGFQQRLSGELSLWRQGPDADWALFDATEIERSSGSLDVVSPNTIGGHVITECFDEQEASVPVILALPTGEVPGSLHPGSALYRLGSRLYDLRLVTLEEPLKPGCSGAWVACGNELCGSITVVRPDCPWIYIMPFSTIKKNMEEICGFTVRFPLMPSLPPRSGGDAPSSPVLSVASIGIPEVMPSLSRANSDDGSSSADTDLANSILGDGHVLESQDGILTVPFRYQEDANLLCPFQILDCDRVFTNIIQFKTHVFSHFRGHELPTAAACFLCDAKFTQHPEDDRALAWNTMLSHMVHEHYRQGQQLATVRTDFSLMRWMFSKRLITKEQFSRTQMVPMPIILPGGSNARAERGKFAEIPQMPSAPAPPTLSAQPANLEAGSRDPALGSGPVGERVSYTNTT</sequence>
<evidence type="ECO:0008006" key="4">
    <source>
        <dbReference type="Google" id="ProtNLM"/>
    </source>
</evidence>
<reference evidence="2 3" key="1">
    <citation type="submission" date="2023-08" db="EMBL/GenBank/DDBJ databases">
        <title>Black Yeasts Isolated from many extreme environments.</title>
        <authorList>
            <person name="Coleine C."/>
            <person name="Stajich J.E."/>
            <person name="Selbmann L."/>
        </authorList>
    </citation>
    <scope>NUCLEOTIDE SEQUENCE [LARGE SCALE GENOMIC DNA]</scope>
    <source>
        <strain evidence="2 3">CCFEE 5792</strain>
    </source>
</reference>
<comment type="caution">
    <text evidence="2">The sequence shown here is derived from an EMBL/GenBank/DDBJ whole genome shotgun (WGS) entry which is preliminary data.</text>
</comment>
<dbReference type="Proteomes" id="UP001358417">
    <property type="component" value="Unassembled WGS sequence"/>
</dbReference>
<feature type="compositionally biased region" description="Polar residues" evidence="1">
    <location>
        <begin position="73"/>
        <end position="83"/>
    </location>
</feature>
<feature type="region of interest" description="Disordered" evidence="1">
    <location>
        <begin position="73"/>
        <end position="92"/>
    </location>
</feature>
<feature type="region of interest" description="Disordered" evidence="1">
    <location>
        <begin position="103"/>
        <end position="167"/>
    </location>
</feature>
<feature type="region of interest" description="Disordered" evidence="1">
    <location>
        <begin position="1"/>
        <end position="22"/>
    </location>
</feature>
<dbReference type="GeneID" id="89973857"/>
<feature type="compositionally biased region" description="Polar residues" evidence="1">
    <location>
        <begin position="103"/>
        <end position="113"/>
    </location>
</feature>
<dbReference type="EMBL" id="JAVRRD010000021">
    <property type="protein sequence ID" value="KAK5048591.1"/>
    <property type="molecule type" value="Genomic_DNA"/>
</dbReference>
<evidence type="ECO:0000256" key="1">
    <source>
        <dbReference type="SAM" id="MobiDB-lite"/>
    </source>
</evidence>
<feature type="compositionally biased region" description="Polar residues" evidence="1">
    <location>
        <begin position="8"/>
        <end position="19"/>
    </location>
</feature>
<evidence type="ECO:0000313" key="2">
    <source>
        <dbReference type="EMBL" id="KAK5048591.1"/>
    </source>
</evidence>